<keyword evidence="2" id="KW-1185">Reference proteome</keyword>
<name>A0ABW1JRT5_9NOCA</name>
<gene>
    <name evidence="1" type="ORF">ACFP3H_09700</name>
</gene>
<protein>
    <submittedName>
        <fullName evidence="1">Uncharacterized protein</fullName>
    </submittedName>
</protein>
<dbReference type="EMBL" id="JBHSQN010000004">
    <property type="protein sequence ID" value="MFC6011323.1"/>
    <property type="molecule type" value="Genomic_DNA"/>
</dbReference>
<organism evidence="1 2">
    <name type="scientific">Nocardia lasii</name>
    <dbReference type="NCBI Taxonomy" id="1616107"/>
    <lineage>
        <taxon>Bacteria</taxon>
        <taxon>Bacillati</taxon>
        <taxon>Actinomycetota</taxon>
        <taxon>Actinomycetes</taxon>
        <taxon>Mycobacteriales</taxon>
        <taxon>Nocardiaceae</taxon>
        <taxon>Nocardia</taxon>
    </lineage>
</organism>
<dbReference type="Proteomes" id="UP001596223">
    <property type="component" value="Unassembled WGS sequence"/>
</dbReference>
<accession>A0ABW1JRT5</accession>
<evidence type="ECO:0000313" key="2">
    <source>
        <dbReference type="Proteomes" id="UP001596223"/>
    </source>
</evidence>
<evidence type="ECO:0000313" key="1">
    <source>
        <dbReference type="EMBL" id="MFC6011323.1"/>
    </source>
</evidence>
<proteinExistence type="predicted"/>
<comment type="caution">
    <text evidence="1">The sequence shown here is derived from an EMBL/GenBank/DDBJ whole genome shotgun (WGS) entry which is preliminary data.</text>
</comment>
<reference evidence="2" key="1">
    <citation type="journal article" date="2019" name="Int. J. Syst. Evol. Microbiol.">
        <title>The Global Catalogue of Microorganisms (GCM) 10K type strain sequencing project: providing services to taxonomists for standard genome sequencing and annotation.</title>
        <authorList>
            <consortium name="The Broad Institute Genomics Platform"/>
            <consortium name="The Broad Institute Genome Sequencing Center for Infectious Disease"/>
            <person name="Wu L."/>
            <person name="Ma J."/>
        </authorList>
    </citation>
    <scope>NUCLEOTIDE SEQUENCE [LARGE SCALE GENOMIC DNA]</scope>
    <source>
        <strain evidence="2">CCUG 36956</strain>
    </source>
</reference>
<dbReference type="RefSeq" id="WP_378602764.1">
    <property type="nucleotide sequence ID" value="NZ_JBHSQN010000004.1"/>
</dbReference>
<sequence>MPESCVLKKRHYEATQFTRRLMADDTPARIRGYLTAVADVLTALDAKAKKSMTTGREP</sequence>